<evidence type="ECO:0000256" key="1">
    <source>
        <dbReference type="SAM" id="MobiDB-lite"/>
    </source>
</evidence>
<feature type="non-terminal residue" evidence="2">
    <location>
        <position position="1"/>
    </location>
</feature>
<gene>
    <name evidence="2" type="ORF">PODLI_1B002599</name>
</gene>
<feature type="compositionally biased region" description="Basic and acidic residues" evidence="1">
    <location>
        <begin position="283"/>
        <end position="296"/>
    </location>
</feature>
<evidence type="ECO:0000313" key="3">
    <source>
        <dbReference type="Proteomes" id="UP001178461"/>
    </source>
</evidence>
<proteinExistence type="predicted"/>
<dbReference type="AlphaFoldDB" id="A0AA35QQS7"/>
<feature type="region of interest" description="Disordered" evidence="1">
    <location>
        <begin position="1"/>
        <end position="62"/>
    </location>
</feature>
<feature type="compositionally biased region" description="Basic and acidic residues" evidence="1">
    <location>
        <begin position="311"/>
        <end position="325"/>
    </location>
</feature>
<feature type="compositionally biased region" description="Basic and acidic residues" evidence="1">
    <location>
        <begin position="226"/>
        <end position="238"/>
    </location>
</feature>
<sequence length="384" mass="40632">MGKNAEGSVGACVDGSQCSSATASHGEDGLHETEDAARAEVPKGHLRSEPSSTCVDKEPSLPLGEPPYGVGMLYKFLGQANSQISHPLPACFTQKGEGSAQSHSEEEEEEYEEDVIEPRTLNEITTMTDRTSPWSSLVSEPEHDPAILRSAGQLAGTAEHALKEGSVRSSPVSSVTQDDPLSVPSSARSSNSPLREDGDDGHVRRRDLEGSLEELLPPAPIQTKDGVAEERREDDGRVQEIGGKIVEEEPFIPCGGGGDGDFAAAKPRAPETGEGKLGLESGPRGEERRRLSEDACLRTVGAEQHSGSCSDESHEDLPEESEKPLEPSVVLSDPVVVPNFFLPPQDLEASMRLLSITPPTPMAAAVKVCGGFTGEVGRGTMAPP</sequence>
<keyword evidence="3" id="KW-1185">Reference proteome</keyword>
<dbReference type="GO" id="GO:0005814">
    <property type="term" value="C:centriole"/>
    <property type="evidence" value="ECO:0007669"/>
    <property type="project" value="TreeGrafter"/>
</dbReference>
<organism evidence="2 3">
    <name type="scientific">Podarcis lilfordi</name>
    <name type="common">Lilford's wall lizard</name>
    <dbReference type="NCBI Taxonomy" id="74358"/>
    <lineage>
        <taxon>Eukaryota</taxon>
        <taxon>Metazoa</taxon>
        <taxon>Chordata</taxon>
        <taxon>Craniata</taxon>
        <taxon>Vertebrata</taxon>
        <taxon>Euteleostomi</taxon>
        <taxon>Lepidosauria</taxon>
        <taxon>Squamata</taxon>
        <taxon>Bifurcata</taxon>
        <taxon>Unidentata</taxon>
        <taxon>Episquamata</taxon>
        <taxon>Laterata</taxon>
        <taxon>Lacertibaenia</taxon>
        <taxon>Lacertidae</taxon>
        <taxon>Podarcis</taxon>
    </lineage>
</organism>
<comment type="caution">
    <text evidence="2">The sequence shown here is derived from an EMBL/GenBank/DDBJ whole genome shotgun (WGS) entry which is preliminary data.</text>
</comment>
<dbReference type="GO" id="GO:0060271">
    <property type="term" value="P:cilium assembly"/>
    <property type="evidence" value="ECO:0007669"/>
    <property type="project" value="TreeGrafter"/>
</dbReference>
<feature type="compositionally biased region" description="Acidic residues" evidence="1">
    <location>
        <begin position="105"/>
        <end position="115"/>
    </location>
</feature>
<feature type="compositionally biased region" description="Basic and acidic residues" evidence="1">
    <location>
        <begin position="25"/>
        <end position="48"/>
    </location>
</feature>
<feature type="compositionally biased region" description="Basic and acidic residues" evidence="1">
    <location>
        <begin position="194"/>
        <end position="209"/>
    </location>
</feature>
<dbReference type="GO" id="GO:0071539">
    <property type="term" value="P:protein localization to centrosome"/>
    <property type="evidence" value="ECO:0007669"/>
    <property type="project" value="TreeGrafter"/>
</dbReference>
<feature type="compositionally biased region" description="Polar residues" evidence="1">
    <location>
        <begin position="167"/>
        <end position="179"/>
    </location>
</feature>
<feature type="compositionally biased region" description="Low complexity" evidence="1">
    <location>
        <begin position="180"/>
        <end position="193"/>
    </location>
</feature>
<feature type="compositionally biased region" description="Polar residues" evidence="1">
    <location>
        <begin position="122"/>
        <end position="138"/>
    </location>
</feature>
<accession>A0AA35QQS7</accession>
<reference evidence="2" key="1">
    <citation type="submission" date="2022-12" db="EMBL/GenBank/DDBJ databases">
        <authorList>
            <person name="Alioto T."/>
            <person name="Alioto T."/>
            <person name="Gomez Garrido J."/>
        </authorList>
    </citation>
    <scope>NUCLEOTIDE SEQUENCE</scope>
</reference>
<dbReference type="EMBL" id="CANTUW010000557">
    <property type="protein sequence ID" value="CAI7935431.1"/>
    <property type="molecule type" value="Genomic_DNA"/>
</dbReference>
<protein>
    <submittedName>
        <fullName evidence="2">Uncharacterized protein</fullName>
    </submittedName>
</protein>
<dbReference type="PANTHER" id="PTHR21254:SF1">
    <property type="entry name" value="C2 DOMAIN-CONTAINING PROTEIN 3"/>
    <property type="match status" value="1"/>
</dbReference>
<dbReference type="Proteomes" id="UP001178461">
    <property type="component" value="Unassembled WGS sequence"/>
</dbReference>
<evidence type="ECO:0000313" key="2">
    <source>
        <dbReference type="EMBL" id="CAI7935431.1"/>
    </source>
</evidence>
<dbReference type="PANTHER" id="PTHR21254">
    <property type="entry name" value="C2 DOMAIN-CONTAINING PROTEIN 3"/>
    <property type="match status" value="1"/>
</dbReference>
<dbReference type="GO" id="GO:0034451">
    <property type="term" value="C:centriolar satellite"/>
    <property type="evidence" value="ECO:0007669"/>
    <property type="project" value="TreeGrafter"/>
</dbReference>
<feature type="region of interest" description="Disordered" evidence="1">
    <location>
        <begin position="87"/>
        <end position="329"/>
    </location>
</feature>
<dbReference type="GO" id="GO:0061511">
    <property type="term" value="P:centriole elongation"/>
    <property type="evidence" value="ECO:0007669"/>
    <property type="project" value="TreeGrafter"/>
</dbReference>
<name>A0AA35QQS7_9SAUR</name>